<dbReference type="RefSeq" id="WP_150399793.1">
    <property type="nucleotide sequence ID" value="NZ_VXLC01000001.1"/>
</dbReference>
<reference evidence="1 2" key="1">
    <citation type="submission" date="2019-09" db="EMBL/GenBank/DDBJ databases">
        <authorList>
            <person name="Wang X."/>
        </authorList>
    </citation>
    <scope>NUCLEOTIDE SEQUENCE [LARGE SCALE GENOMIC DNA]</scope>
    <source>
        <strain evidence="1 2">CICC 11023</strain>
    </source>
</reference>
<evidence type="ECO:0000313" key="1">
    <source>
        <dbReference type="EMBL" id="KAA8889875.1"/>
    </source>
</evidence>
<accession>A0A5N0EPB2</accession>
<proteinExistence type="predicted"/>
<keyword evidence="2" id="KW-1185">Reference proteome</keyword>
<sequence length="81" mass="8184">MPQNFALKYLLVSIIRGGPVGIIQGVNGFGSDPAGGRSRSIGLGFAGDDEATMAGRKLIVSSANALSAAAERTAGWNPLPA</sequence>
<evidence type="ECO:0000313" key="2">
    <source>
        <dbReference type="Proteomes" id="UP000323876"/>
    </source>
</evidence>
<gene>
    <name evidence="1" type="ORF">F3087_00655</name>
</gene>
<organism evidence="1 2">
    <name type="scientific">Nocardia colli</name>
    <dbReference type="NCBI Taxonomy" id="2545717"/>
    <lineage>
        <taxon>Bacteria</taxon>
        <taxon>Bacillati</taxon>
        <taxon>Actinomycetota</taxon>
        <taxon>Actinomycetes</taxon>
        <taxon>Mycobacteriales</taxon>
        <taxon>Nocardiaceae</taxon>
        <taxon>Nocardia</taxon>
    </lineage>
</organism>
<name>A0A5N0EPB2_9NOCA</name>
<dbReference type="EMBL" id="VXLC01000001">
    <property type="protein sequence ID" value="KAA8889875.1"/>
    <property type="molecule type" value="Genomic_DNA"/>
</dbReference>
<dbReference type="Proteomes" id="UP000323876">
    <property type="component" value="Unassembled WGS sequence"/>
</dbReference>
<dbReference type="AlphaFoldDB" id="A0A5N0EPB2"/>
<comment type="caution">
    <text evidence="1">The sequence shown here is derived from an EMBL/GenBank/DDBJ whole genome shotgun (WGS) entry which is preliminary data.</text>
</comment>
<protein>
    <submittedName>
        <fullName evidence="1">Uncharacterized protein</fullName>
    </submittedName>
</protein>